<reference evidence="13 14" key="1">
    <citation type="journal article" date="2017" name="Syst. Appl. Microbiol.">
        <title>Lebetimonas natsushimae sp. nov., a novel strictly anaerobic, moderately thermophilic chemoautotroph isolated from a deep-sea hydrothermal vent polychaete nest in the Mid-Okinawa Trough.</title>
        <authorList>
            <person name="Nagata R."/>
            <person name="Takaki Y."/>
            <person name="Tame A."/>
            <person name="Nunoura T."/>
            <person name="Muto H."/>
            <person name="Mino S."/>
            <person name="Sawayama S."/>
            <person name="Takai K."/>
            <person name="Nakagawa S."/>
        </authorList>
    </citation>
    <scope>NUCLEOTIDE SEQUENCE [LARGE SCALE GENOMIC DNA]</scope>
    <source>
        <strain evidence="13 14">HS1857</strain>
    </source>
</reference>
<keyword evidence="7 10" id="KW-0460">Magnesium</keyword>
<feature type="binding site" evidence="10">
    <location>
        <position position="77"/>
    </location>
    <ligand>
        <name>(6S)-5-formyl-5,6,7,8-tetrahydrofolate</name>
        <dbReference type="ChEBI" id="CHEBI:57457"/>
    </ligand>
</feature>
<dbReference type="InterPro" id="IPR027417">
    <property type="entry name" value="P-loop_NTPase"/>
</dbReference>
<keyword evidence="9 10" id="KW-0342">GTP-binding</keyword>
<dbReference type="NCBIfam" id="NF003661">
    <property type="entry name" value="PRK05291.1-3"/>
    <property type="match status" value="1"/>
</dbReference>
<feature type="binding site" evidence="10">
    <location>
        <position position="247"/>
    </location>
    <ligand>
        <name>Mg(2+)</name>
        <dbReference type="ChEBI" id="CHEBI:18420"/>
    </ligand>
</feature>
<comment type="caution">
    <text evidence="13">The sequence shown here is derived from an EMBL/GenBank/DDBJ whole genome shotgun (WGS) entry which is preliminary data.</text>
</comment>
<keyword evidence="5 10" id="KW-0547">Nucleotide-binding</keyword>
<dbReference type="Gene3D" id="3.30.1360.120">
    <property type="entry name" value="Probable tRNA modification gtpase trme, domain 1"/>
    <property type="match status" value="1"/>
</dbReference>
<keyword evidence="8 10" id="KW-0630">Potassium</keyword>
<dbReference type="InterPro" id="IPR025867">
    <property type="entry name" value="MnmE_helical"/>
</dbReference>
<dbReference type="SUPFAM" id="SSF52540">
    <property type="entry name" value="P-loop containing nucleoside triphosphate hydrolases"/>
    <property type="match status" value="1"/>
</dbReference>
<dbReference type="NCBIfam" id="TIGR00231">
    <property type="entry name" value="small_GTP"/>
    <property type="match status" value="1"/>
</dbReference>
<feature type="binding site" evidence="10">
    <location>
        <position position="241"/>
    </location>
    <ligand>
        <name>K(+)</name>
        <dbReference type="ChEBI" id="CHEBI:29103"/>
    </ligand>
</feature>
<dbReference type="CDD" id="cd04164">
    <property type="entry name" value="trmE"/>
    <property type="match status" value="1"/>
</dbReference>
<keyword evidence="14" id="KW-1185">Reference proteome</keyword>
<dbReference type="PANTHER" id="PTHR42714:SF2">
    <property type="entry name" value="TRNA MODIFICATION GTPASE GTPBP3, MITOCHONDRIAL"/>
    <property type="match status" value="1"/>
</dbReference>
<evidence type="ECO:0000256" key="9">
    <source>
        <dbReference type="ARBA" id="ARBA00023134"/>
    </source>
</evidence>
<evidence type="ECO:0000256" key="11">
    <source>
        <dbReference type="RuleBase" id="RU003313"/>
    </source>
</evidence>
<feature type="binding site" evidence="10">
    <location>
        <position position="243"/>
    </location>
    <ligand>
        <name>K(+)</name>
        <dbReference type="ChEBI" id="CHEBI:29103"/>
    </ligand>
</feature>
<sequence>METIAAIATPNGVGAISIVRISGDNALSIAKKLTKKDLKPRIATLSKVYALNEELIDIALVIYFKAPKSFTGEDVVEFQCHGGYIVSRLILEEVLKCGARLANPGEFSKRAFLNGKIDATQAEAIAKLIETRSVEGAKLLSRQLEGELKKFVEDIRDKLIEIMAYSEVFIDYAEEDLPETLGDDIKERLKKVKDVLKNTLEASERRQGAINGYKVAIVGKPNVGKSSILNALLNKNRAIVSNIAGTTRDTIEEDIQIGTHLIRIVDTAGIREAKDEIEKIGVERSKKAIDESDIILGVFSADNFDEEDRQILDLIKNSNKQALIIINKIDLGIKIDLDIFKGFKIIKISAKKDINELVKAIKELLDANASENEHILTSIRQIEMIKKALNSINEAEEFLATGELELFSYHIQDAIKAISEITRPFEYDEMLDKMFGSFCVGK</sequence>
<gene>
    <name evidence="10" type="primary">mnmE</name>
    <name evidence="10" type="synonym">trmE</name>
    <name evidence="13" type="ORF">LNAT_P1417</name>
</gene>
<evidence type="ECO:0000256" key="7">
    <source>
        <dbReference type="ARBA" id="ARBA00022842"/>
    </source>
</evidence>
<dbReference type="InterPro" id="IPR027266">
    <property type="entry name" value="TrmE/GcvT-like"/>
</dbReference>
<feature type="binding site" evidence="10">
    <location>
        <position position="20"/>
    </location>
    <ligand>
        <name>(6S)-5-formyl-5,6,7,8-tetrahydrofolate</name>
        <dbReference type="ChEBI" id="CHEBI:57457"/>
    </ligand>
</feature>
<feature type="binding site" evidence="10">
    <location>
        <position position="116"/>
    </location>
    <ligand>
        <name>(6S)-5-formyl-5,6,7,8-tetrahydrofolate</name>
        <dbReference type="ChEBI" id="CHEBI:57457"/>
    </ligand>
</feature>
<evidence type="ECO:0000256" key="4">
    <source>
        <dbReference type="ARBA" id="ARBA00022723"/>
    </source>
</evidence>
<evidence type="ECO:0000256" key="8">
    <source>
        <dbReference type="ARBA" id="ARBA00022958"/>
    </source>
</evidence>
<dbReference type="FunFam" id="3.30.1360.120:FF:000003">
    <property type="entry name" value="tRNA modification GTPase MnmE"/>
    <property type="match status" value="1"/>
</dbReference>
<feature type="domain" description="TrmE-type G" evidence="12">
    <location>
        <begin position="212"/>
        <end position="366"/>
    </location>
</feature>
<dbReference type="PANTHER" id="PTHR42714">
    <property type="entry name" value="TRNA MODIFICATION GTPASE GTPBP3"/>
    <property type="match status" value="1"/>
</dbReference>
<dbReference type="GO" id="GO:0046872">
    <property type="term" value="F:metal ion binding"/>
    <property type="evidence" value="ECO:0007669"/>
    <property type="project" value="UniProtKB-KW"/>
</dbReference>
<dbReference type="Pfam" id="PF01926">
    <property type="entry name" value="MMR_HSR1"/>
    <property type="match status" value="1"/>
</dbReference>
<evidence type="ECO:0000313" key="13">
    <source>
        <dbReference type="EMBL" id="GAX88122.1"/>
    </source>
</evidence>
<dbReference type="GO" id="GO:0005829">
    <property type="term" value="C:cytosol"/>
    <property type="evidence" value="ECO:0007669"/>
    <property type="project" value="TreeGrafter"/>
</dbReference>
<dbReference type="HAMAP" id="MF_00379">
    <property type="entry name" value="GTPase_MnmE"/>
    <property type="match status" value="1"/>
</dbReference>
<evidence type="ECO:0000256" key="3">
    <source>
        <dbReference type="ARBA" id="ARBA00022694"/>
    </source>
</evidence>
<dbReference type="PROSITE" id="PS51709">
    <property type="entry name" value="G_TRME"/>
    <property type="match status" value="1"/>
</dbReference>
<feature type="binding site" evidence="10">
    <location>
        <position position="226"/>
    </location>
    <ligand>
        <name>Mg(2+)</name>
        <dbReference type="ChEBI" id="CHEBI:18420"/>
    </ligand>
</feature>
<dbReference type="InterPro" id="IPR004520">
    <property type="entry name" value="GTPase_MnmE"/>
</dbReference>
<feature type="binding site" evidence="10">
    <location>
        <position position="246"/>
    </location>
    <ligand>
        <name>K(+)</name>
        <dbReference type="ChEBI" id="CHEBI:29103"/>
    </ligand>
</feature>
<organism evidence="13 14">
    <name type="scientific">Lebetimonas natsushimae</name>
    <dbReference type="NCBI Taxonomy" id="1936991"/>
    <lineage>
        <taxon>Bacteria</taxon>
        <taxon>Pseudomonadati</taxon>
        <taxon>Campylobacterota</taxon>
        <taxon>Epsilonproteobacteria</taxon>
        <taxon>Nautiliales</taxon>
        <taxon>Nautiliaceae</taxon>
        <taxon>Lebetimonas</taxon>
    </lineage>
</organism>
<dbReference type="InterPro" id="IPR006073">
    <property type="entry name" value="GTP-bd"/>
</dbReference>
<evidence type="ECO:0000259" key="12">
    <source>
        <dbReference type="PROSITE" id="PS51709"/>
    </source>
</evidence>
<comment type="function">
    <text evidence="10">Exhibits a very high intrinsic GTPase hydrolysis rate. Involved in the addition of a carboxymethylaminomethyl (cmnm) group at the wobble position (U34) of certain tRNAs, forming tRNA-cmnm(5)s(2)U34.</text>
</comment>
<evidence type="ECO:0000256" key="2">
    <source>
        <dbReference type="ARBA" id="ARBA00022490"/>
    </source>
</evidence>
<name>A0A292YAY3_9BACT</name>
<comment type="subunit">
    <text evidence="10">Homodimer. Heterotetramer of two MnmE and two MnmG subunits.</text>
</comment>
<protein>
    <recommendedName>
        <fullName evidence="10">tRNA modification GTPase MnmE</fullName>
        <ecNumber evidence="10">3.6.-.-</ecNumber>
    </recommendedName>
</protein>
<dbReference type="InterPro" id="IPR005225">
    <property type="entry name" value="Small_GTP-bd"/>
</dbReference>
<dbReference type="OrthoDB" id="9805918at2"/>
<feature type="binding site" evidence="10">
    <location>
        <position position="442"/>
    </location>
    <ligand>
        <name>(6S)-5-formyl-5,6,7,8-tetrahydrofolate</name>
        <dbReference type="ChEBI" id="CHEBI:57457"/>
    </ligand>
</feature>
<keyword evidence="4 10" id="KW-0479">Metal-binding</keyword>
<dbReference type="Gene3D" id="3.40.50.300">
    <property type="entry name" value="P-loop containing nucleotide triphosphate hydrolases"/>
    <property type="match status" value="1"/>
</dbReference>
<dbReference type="InterPro" id="IPR018948">
    <property type="entry name" value="GTP-bd_TrmE_N"/>
</dbReference>
<evidence type="ECO:0000256" key="10">
    <source>
        <dbReference type="HAMAP-Rule" id="MF_00379"/>
    </source>
</evidence>
<feature type="binding site" evidence="10">
    <location>
        <begin position="222"/>
        <end position="227"/>
    </location>
    <ligand>
        <name>GTP</name>
        <dbReference type="ChEBI" id="CHEBI:37565"/>
    </ligand>
</feature>
<feature type="binding site" evidence="10">
    <location>
        <position position="222"/>
    </location>
    <ligand>
        <name>K(+)</name>
        <dbReference type="ChEBI" id="CHEBI:29103"/>
    </ligand>
</feature>
<evidence type="ECO:0000313" key="14">
    <source>
        <dbReference type="Proteomes" id="UP000217944"/>
    </source>
</evidence>
<evidence type="ECO:0000256" key="1">
    <source>
        <dbReference type="ARBA" id="ARBA00011043"/>
    </source>
</evidence>
<dbReference type="EMBL" id="BDME01000006">
    <property type="protein sequence ID" value="GAX88122.1"/>
    <property type="molecule type" value="Genomic_DNA"/>
</dbReference>
<keyword evidence="6 10" id="KW-0378">Hydrolase</keyword>
<feature type="binding site" evidence="10">
    <location>
        <begin position="241"/>
        <end position="247"/>
    </location>
    <ligand>
        <name>GTP</name>
        <dbReference type="ChEBI" id="CHEBI:37565"/>
    </ligand>
</feature>
<dbReference type="GO" id="GO:0003924">
    <property type="term" value="F:GTPase activity"/>
    <property type="evidence" value="ECO:0007669"/>
    <property type="project" value="UniProtKB-UniRule"/>
</dbReference>
<dbReference type="NCBIfam" id="TIGR00450">
    <property type="entry name" value="mnmE_trmE_thdF"/>
    <property type="match status" value="1"/>
</dbReference>
<dbReference type="InterPro" id="IPR031168">
    <property type="entry name" value="G_TrmE"/>
</dbReference>
<dbReference type="EC" id="3.6.-.-" evidence="10"/>
<dbReference type="GO" id="GO:0002098">
    <property type="term" value="P:tRNA wobble uridine modification"/>
    <property type="evidence" value="ECO:0007669"/>
    <property type="project" value="TreeGrafter"/>
</dbReference>
<dbReference type="Pfam" id="PF12631">
    <property type="entry name" value="MnmE_helical"/>
    <property type="match status" value="1"/>
</dbReference>
<accession>A0A292YAY3</accession>
<dbReference type="GO" id="GO:0030488">
    <property type="term" value="P:tRNA methylation"/>
    <property type="evidence" value="ECO:0007669"/>
    <property type="project" value="TreeGrafter"/>
</dbReference>
<comment type="subcellular location">
    <subcellularLocation>
        <location evidence="10">Cytoplasm</location>
    </subcellularLocation>
</comment>
<dbReference type="InterPro" id="IPR027368">
    <property type="entry name" value="MnmE_dom2"/>
</dbReference>
<dbReference type="Proteomes" id="UP000217944">
    <property type="component" value="Unassembled WGS sequence"/>
</dbReference>
<comment type="cofactor">
    <cofactor evidence="10">
        <name>K(+)</name>
        <dbReference type="ChEBI" id="CHEBI:29103"/>
    </cofactor>
    <text evidence="10">Binds 1 potassium ion per subunit.</text>
</comment>
<evidence type="ECO:0000256" key="6">
    <source>
        <dbReference type="ARBA" id="ARBA00022801"/>
    </source>
</evidence>
<keyword evidence="2 10" id="KW-0963">Cytoplasm</keyword>
<dbReference type="CDD" id="cd14858">
    <property type="entry name" value="TrmE_N"/>
    <property type="match status" value="1"/>
</dbReference>
<comment type="caution">
    <text evidence="10">Lacks conserved residue(s) required for the propagation of feature annotation.</text>
</comment>
<dbReference type="SUPFAM" id="SSF116878">
    <property type="entry name" value="TrmE connector domain"/>
    <property type="match status" value="1"/>
</dbReference>
<dbReference type="GO" id="GO:0042802">
    <property type="term" value="F:identical protein binding"/>
    <property type="evidence" value="ECO:0007669"/>
    <property type="project" value="UniProtKB-ARBA"/>
</dbReference>
<dbReference type="Pfam" id="PF10396">
    <property type="entry name" value="TrmE_N"/>
    <property type="match status" value="1"/>
</dbReference>
<feature type="binding site" evidence="10">
    <location>
        <begin position="266"/>
        <end position="269"/>
    </location>
    <ligand>
        <name>GTP</name>
        <dbReference type="ChEBI" id="CHEBI:37565"/>
    </ligand>
</feature>
<proteinExistence type="inferred from homology"/>
<dbReference type="FunFam" id="3.40.50.300:FF:001376">
    <property type="entry name" value="tRNA modification GTPase MnmE"/>
    <property type="match status" value="1"/>
</dbReference>
<comment type="similarity">
    <text evidence="1 10 11">Belongs to the TRAFAC class TrmE-Era-EngA-EngB-Septin-like GTPase superfamily. TrmE GTPase family.</text>
</comment>
<evidence type="ECO:0000256" key="5">
    <source>
        <dbReference type="ARBA" id="ARBA00022741"/>
    </source>
</evidence>
<dbReference type="Gene3D" id="1.20.120.430">
    <property type="entry name" value="tRNA modification GTPase MnmE domain 2"/>
    <property type="match status" value="1"/>
</dbReference>
<dbReference type="GO" id="GO:0005525">
    <property type="term" value="F:GTP binding"/>
    <property type="evidence" value="ECO:0007669"/>
    <property type="project" value="UniProtKB-UniRule"/>
</dbReference>
<dbReference type="AlphaFoldDB" id="A0A292YAY3"/>
<keyword evidence="3 10" id="KW-0819">tRNA processing</keyword>